<accession>A0A8J2II97</accession>
<dbReference type="Proteomes" id="UP000693738">
    <property type="component" value="Unassembled WGS sequence"/>
</dbReference>
<dbReference type="InterPro" id="IPR006913">
    <property type="entry name" value="CENP-V/GFA"/>
</dbReference>
<feature type="region of interest" description="Disordered" evidence="1">
    <location>
        <begin position="58"/>
        <end position="81"/>
    </location>
</feature>
<dbReference type="PANTHER" id="PTHR33337:SF33">
    <property type="entry name" value="CENP-V_GFA DOMAIN-CONTAINING PROTEIN"/>
    <property type="match status" value="1"/>
</dbReference>
<dbReference type="PROSITE" id="PS51891">
    <property type="entry name" value="CENP_V_GFA"/>
    <property type="match status" value="1"/>
</dbReference>
<dbReference type="Pfam" id="PF04828">
    <property type="entry name" value="GFA"/>
    <property type="match status" value="2"/>
</dbReference>
<protein>
    <recommendedName>
        <fullName evidence="2">CENP-V/GFA domain-containing protein</fullName>
    </recommendedName>
</protein>
<dbReference type="EMBL" id="CAJSTJ010000111">
    <property type="protein sequence ID" value="CAG7556902.1"/>
    <property type="molecule type" value="Genomic_DNA"/>
</dbReference>
<feature type="compositionally biased region" description="Polar residues" evidence="1">
    <location>
        <begin position="1"/>
        <end position="19"/>
    </location>
</feature>
<evidence type="ECO:0000259" key="2">
    <source>
        <dbReference type="PROSITE" id="PS51891"/>
    </source>
</evidence>
<organism evidence="3 4">
    <name type="scientific">Fusarium equiseti</name>
    <name type="common">Fusarium scirpi</name>
    <dbReference type="NCBI Taxonomy" id="61235"/>
    <lineage>
        <taxon>Eukaryota</taxon>
        <taxon>Fungi</taxon>
        <taxon>Dikarya</taxon>
        <taxon>Ascomycota</taxon>
        <taxon>Pezizomycotina</taxon>
        <taxon>Sordariomycetes</taxon>
        <taxon>Hypocreomycetidae</taxon>
        <taxon>Hypocreales</taxon>
        <taxon>Nectriaceae</taxon>
        <taxon>Fusarium</taxon>
        <taxon>Fusarium incarnatum-equiseti species complex</taxon>
    </lineage>
</organism>
<feature type="compositionally biased region" description="Low complexity" evidence="1">
    <location>
        <begin position="26"/>
        <end position="37"/>
    </location>
</feature>
<name>A0A8J2II97_FUSEQ</name>
<evidence type="ECO:0000313" key="4">
    <source>
        <dbReference type="Proteomes" id="UP000693738"/>
    </source>
</evidence>
<evidence type="ECO:0000313" key="3">
    <source>
        <dbReference type="EMBL" id="CAG7556902.1"/>
    </source>
</evidence>
<feature type="compositionally biased region" description="Polar residues" evidence="1">
    <location>
        <begin position="69"/>
        <end position="81"/>
    </location>
</feature>
<proteinExistence type="predicted"/>
<feature type="region of interest" description="Disordered" evidence="1">
    <location>
        <begin position="1"/>
        <end position="37"/>
    </location>
</feature>
<feature type="domain" description="CENP-V/GFA" evidence="2">
    <location>
        <begin position="214"/>
        <end position="325"/>
    </location>
</feature>
<comment type="caution">
    <text evidence="3">The sequence shown here is derived from an EMBL/GenBank/DDBJ whole genome shotgun (WGS) entry which is preliminary data.</text>
</comment>
<reference evidence="3" key="1">
    <citation type="submission" date="2021-05" db="EMBL/GenBank/DDBJ databases">
        <authorList>
            <person name="Khan N."/>
        </authorList>
    </citation>
    <scope>NUCLEOTIDE SEQUENCE</scope>
</reference>
<dbReference type="PANTHER" id="PTHR33337">
    <property type="entry name" value="GFA DOMAIN-CONTAINING PROTEIN"/>
    <property type="match status" value="1"/>
</dbReference>
<gene>
    <name evidence="3" type="ORF">FEQUK3_LOCUS2637</name>
</gene>
<sequence>MGNSPTRGNSPAVTSTPAVSNLPAVDNSPSMNNSSDMNDLFNIEDLIDMDKLSSTEDLPDINDLPDMNNLPTINNSTSMDNSTGMDNLPSMDNLPDMDTLPTTDNLPDMDNLPAMGNLPDINTLSTMDNLSTMSNSTGMDNSTGMGNLPDVNTLPTINNPPDLNTLSAMNNLPAMDSLPDMESLLTMNKSPAMSSLSTINNFTIGIDYTDTLPLYGGCACGYARYRITTPFLLVHCCYCTACQRQTGSAFCLNAIIERHHLELVRGEPSSIAGTPSNPTPVPTDVQPAFVGLTMAKSASDIPLRPETKFGICIPTESGVGQTLWRCPKCTISMWSYYGDGGPNLAYVRVGTLDRPWEIKPDVHIFTRSRPSWLAVNDGKPSFEEYYPDREELVSEAARMRYAAFKPKMQRFAGLMKAGW</sequence>
<dbReference type="AlphaFoldDB" id="A0A8J2II97"/>
<dbReference type="GO" id="GO:0016846">
    <property type="term" value="F:carbon-sulfur lyase activity"/>
    <property type="evidence" value="ECO:0007669"/>
    <property type="project" value="InterPro"/>
</dbReference>
<evidence type="ECO:0000256" key="1">
    <source>
        <dbReference type="SAM" id="MobiDB-lite"/>
    </source>
</evidence>